<proteinExistence type="predicted"/>
<gene>
    <name evidence="1" type="ORF">TSPGSL018_4573</name>
</gene>
<organism evidence="1">
    <name type="scientific">Tetraselmis sp. GSL018</name>
    <dbReference type="NCBI Taxonomy" id="582737"/>
    <lineage>
        <taxon>Eukaryota</taxon>
        <taxon>Viridiplantae</taxon>
        <taxon>Chlorophyta</taxon>
        <taxon>core chlorophytes</taxon>
        <taxon>Chlorodendrophyceae</taxon>
        <taxon>Chlorodendrales</taxon>
        <taxon>Chlorodendraceae</taxon>
        <taxon>Tetraselmis</taxon>
    </lineage>
</organism>
<name>A0A061RHK1_9CHLO</name>
<protein>
    <submittedName>
        <fullName evidence="1">Uncharacterized protein</fullName>
    </submittedName>
</protein>
<accession>A0A061RHK1</accession>
<evidence type="ECO:0000313" key="1">
    <source>
        <dbReference type="EMBL" id="JAC70249.1"/>
    </source>
</evidence>
<reference evidence="1" key="1">
    <citation type="submission" date="2014-05" db="EMBL/GenBank/DDBJ databases">
        <title>The transcriptome of the halophilic microalga Tetraselmis sp. GSL018 isolated from the Great Salt Lake, Utah.</title>
        <authorList>
            <person name="Jinkerson R.E."/>
            <person name="D'Adamo S."/>
            <person name="Posewitz M.C."/>
        </authorList>
    </citation>
    <scope>NUCLEOTIDE SEQUENCE</scope>
    <source>
        <strain evidence="1">GSL018</strain>
    </source>
</reference>
<sequence length="48" mass="5271">MDNVCPVGLKDKVIVEGLCQIINRVQGNREVCTKACLAENIEAISRRA</sequence>
<dbReference type="EMBL" id="GBEZ01015958">
    <property type="protein sequence ID" value="JAC70249.1"/>
    <property type="molecule type" value="Transcribed_RNA"/>
</dbReference>
<dbReference type="AlphaFoldDB" id="A0A061RHK1"/>
<feature type="non-terminal residue" evidence="1">
    <location>
        <position position="48"/>
    </location>
</feature>